<dbReference type="SUPFAM" id="SSF53335">
    <property type="entry name" value="S-adenosyl-L-methionine-dependent methyltransferases"/>
    <property type="match status" value="1"/>
</dbReference>
<accession>A0A6A6NWS5</accession>
<dbReference type="InterPro" id="IPR029063">
    <property type="entry name" value="SAM-dependent_MTases_sf"/>
</dbReference>
<dbReference type="Proteomes" id="UP000799766">
    <property type="component" value="Unassembled WGS sequence"/>
</dbReference>
<dbReference type="InterPro" id="IPR013216">
    <property type="entry name" value="Methyltransf_11"/>
</dbReference>
<feature type="domain" description="Methyltransferase type 11" evidence="3">
    <location>
        <begin position="14"/>
        <end position="67"/>
    </location>
</feature>
<keyword evidence="2" id="KW-0472">Membrane</keyword>
<keyword evidence="2" id="KW-1133">Transmembrane helix</keyword>
<dbReference type="GO" id="GO:0008757">
    <property type="term" value="F:S-adenosylmethionine-dependent methyltransferase activity"/>
    <property type="evidence" value="ECO:0007669"/>
    <property type="project" value="InterPro"/>
</dbReference>
<proteinExistence type="predicted"/>
<reference evidence="4" key="1">
    <citation type="journal article" date="2020" name="Stud. Mycol.">
        <title>101 Dothideomycetes genomes: a test case for predicting lifestyles and emergence of pathogens.</title>
        <authorList>
            <person name="Haridas S."/>
            <person name="Albert R."/>
            <person name="Binder M."/>
            <person name="Bloem J."/>
            <person name="Labutti K."/>
            <person name="Salamov A."/>
            <person name="Andreopoulos B."/>
            <person name="Baker S."/>
            <person name="Barry K."/>
            <person name="Bills G."/>
            <person name="Bluhm B."/>
            <person name="Cannon C."/>
            <person name="Castanera R."/>
            <person name="Culley D."/>
            <person name="Daum C."/>
            <person name="Ezra D."/>
            <person name="Gonzalez J."/>
            <person name="Henrissat B."/>
            <person name="Kuo A."/>
            <person name="Liang C."/>
            <person name="Lipzen A."/>
            <person name="Lutzoni F."/>
            <person name="Magnuson J."/>
            <person name="Mondo S."/>
            <person name="Nolan M."/>
            <person name="Ohm R."/>
            <person name="Pangilinan J."/>
            <person name="Park H.-J."/>
            <person name="Ramirez L."/>
            <person name="Alfaro M."/>
            <person name="Sun H."/>
            <person name="Tritt A."/>
            <person name="Yoshinaga Y."/>
            <person name="Zwiers L.-H."/>
            <person name="Turgeon B."/>
            <person name="Goodwin S."/>
            <person name="Spatafora J."/>
            <person name="Crous P."/>
            <person name="Grigoriev I."/>
        </authorList>
    </citation>
    <scope>NUCLEOTIDE SEQUENCE</scope>
    <source>
        <strain evidence="4">ATCC 16933</strain>
    </source>
</reference>
<organism evidence="4 5">
    <name type="scientific">Lineolata rhizophorae</name>
    <dbReference type="NCBI Taxonomy" id="578093"/>
    <lineage>
        <taxon>Eukaryota</taxon>
        <taxon>Fungi</taxon>
        <taxon>Dikarya</taxon>
        <taxon>Ascomycota</taxon>
        <taxon>Pezizomycotina</taxon>
        <taxon>Dothideomycetes</taxon>
        <taxon>Dothideomycetes incertae sedis</taxon>
        <taxon>Lineolatales</taxon>
        <taxon>Lineolataceae</taxon>
        <taxon>Lineolata</taxon>
    </lineage>
</organism>
<dbReference type="GO" id="GO:0032259">
    <property type="term" value="P:methylation"/>
    <property type="evidence" value="ECO:0007669"/>
    <property type="project" value="UniProtKB-KW"/>
</dbReference>
<evidence type="ECO:0000313" key="5">
    <source>
        <dbReference type="Proteomes" id="UP000799766"/>
    </source>
</evidence>
<evidence type="ECO:0000313" key="4">
    <source>
        <dbReference type="EMBL" id="KAF2456181.1"/>
    </source>
</evidence>
<evidence type="ECO:0000259" key="3">
    <source>
        <dbReference type="Pfam" id="PF08241"/>
    </source>
</evidence>
<evidence type="ECO:0000256" key="1">
    <source>
        <dbReference type="SAM" id="MobiDB-lite"/>
    </source>
</evidence>
<keyword evidence="2" id="KW-0812">Transmembrane</keyword>
<keyword evidence="4" id="KW-0489">Methyltransferase</keyword>
<name>A0A6A6NWS5_9PEZI</name>
<feature type="region of interest" description="Disordered" evidence="1">
    <location>
        <begin position="192"/>
        <end position="211"/>
    </location>
</feature>
<dbReference type="Gene3D" id="3.40.50.150">
    <property type="entry name" value="Vaccinia Virus protein VP39"/>
    <property type="match status" value="1"/>
</dbReference>
<feature type="transmembrane region" description="Helical" evidence="2">
    <location>
        <begin position="142"/>
        <end position="160"/>
    </location>
</feature>
<dbReference type="AlphaFoldDB" id="A0A6A6NWS5"/>
<dbReference type="OrthoDB" id="540004at2759"/>
<dbReference type="EMBL" id="MU001684">
    <property type="protein sequence ID" value="KAF2456181.1"/>
    <property type="molecule type" value="Genomic_DNA"/>
</dbReference>
<keyword evidence="5" id="KW-1185">Reference proteome</keyword>
<keyword evidence="4" id="KW-0808">Transferase</keyword>
<protein>
    <submittedName>
        <fullName evidence="4">S-adenosyl-L-methionine-dependent methyltransferase</fullName>
    </submittedName>
</protein>
<dbReference type="Pfam" id="PF08241">
    <property type="entry name" value="Methyltransf_11"/>
    <property type="match status" value="1"/>
</dbReference>
<gene>
    <name evidence="4" type="ORF">BDY21DRAFT_348150</name>
</gene>
<evidence type="ECO:0000256" key="2">
    <source>
        <dbReference type="SAM" id="Phobius"/>
    </source>
</evidence>
<sequence length="211" mass="23819">MDGGRRGGRRGGSVVVRVGDYHDLSAAGVECASVDGAYTMETLVHAGEPKRALAELFRVLRPGGRLALYEYDHDWCGEGKVGEEGESEEERYFRERMEVINRYAAMPGYAMFDRGVLPRLVEEVGFEDVVVRDLSANVEPMLRLFFILAYVPYLLVRMFGLEKWFVNTVAGVEGYRGRKHWGYIVVTARKPGEDPGTRDQSSFILEDKKAR</sequence>